<organism evidence="17 18">
    <name type="scientific">Rugosibacter aromaticivorans</name>
    <dbReference type="NCBI Taxonomy" id="1565605"/>
    <lineage>
        <taxon>Bacteria</taxon>
        <taxon>Pseudomonadati</taxon>
        <taxon>Pseudomonadota</taxon>
        <taxon>Betaproteobacteria</taxon>
        <taxon>Nitrosomonadales</taxon>
        <taxon>Sterolibacteriaceae</taxon>
        <taxon>Rugosibacter</taxon>
    </lineage>
</organism>
<evidence type="ECO:0000313" key="18">
    <source>
        <dbReference type="Proteomes" id="UP000061603"/>
    </source>
</evidence>
<dbReference type="PATRIC" id="fig|1565605.3.peg.2704"/>
<feature type="domain" description="NolW-like" evidence="15">
    <location>
        <begin position="375"/>
        <end position="461"/>
    </location>
</feature>
<gene>
    <name evidence="17" type="ORF">PG1C_12775</name>
</gene>
<name>A0A0C5JBE3_9PROT</name>
<keyword evidence="4 11" id="KW-0813">Transport</keyword>
<comment type="subunit">
    <text evidence="10">Homododecamer. Tetramer of trimer.</text>
</comment>
<evidence type="ECO:0000256" key="2">
    <source>
        <dbReference type="ARBA" id="ARBA00006304"/>
    </source>
</evidence>
<dbReference type="Pfam" id="PF11741">
    <property type="entry name" value="AMIN"/>
    <property type="match status" value="1"/>
</dbReference>
<dbReference type="Gene3D" id="2.60.40.3470">
    <property type="match status" value="1"/>
</dbReference>
<evidence type="ECO:0000256" key="3">
    <source>
        <dbReference type="ARBA" id="ARBA00014124"/>
    </source>
</evidence>
<dbReference type="InterPro" id="IPR005644">
    <property type="entry name" value="NolW-like"/>
</dbReference>
<dbReference type="GO" id="GO:0009279">
    <property type="term" value="C:cell outer membrane"/>
    <property type="evidence" value="ECO:0007669"/>
    <property type="project" value="UniProtKB-SubCell"/>
</dbReference>
<sequence length="723" mass="77808">MKKTHLLALILASSWFGLCGAAAAFENAIKQIQVRHEGDQVLLKVKMSSPLKSLPGNWSVVEPPRVVFDFPETENQSGQTNQKVVAGDLKSLNLVQTEKLTRLVLNLYRPTKFSTEIVGDALFIKLQTQTVAAGQEVTPSIYQPAAPKLEAAAVNNAAVRDVVFRRGSEGEAVILIDLTDGSVPVDIRRSGNGLSVELRGVELPERLQNRRDVNDFATPVTTLSSRAVGDLTRIEIAARGRWFHQAHVSNNQLTIEIKPIPADEANKLVQTGQQGKKVSINFFDADAAMVLRTLAEISGKNVLIDPSLNGRRVTANLDNLPYDQALEIIMTQVNAAMRVRNDVIVFGDRAALQKRDQDMADEEARAADTAPLVSETFTLNYVKPADLAALIQANVTQAGGTPTPNSADPSAPKKVNSGGMLSPRGSMATHDLTQKLFIRDIATVVEAVREVIRNVDVPPKQVMIEARIVEASTGFSNALGVRLKYFGNAVTSLGGGAKASLGIADSGGFSNVNAFGAPATPSLIRTTTQGFGTNFTANGTTAINLMLFNNAATRLLSLELLAAEADDKNKTVSAPRVVTQNRKSAKINNTQQVTLLVGVNAQTGLPIYQTYSAPLTLEVTPSITPDNKISMELKIEKSTITNVTTGSLDTNTLNTNVIVENGGTVVIGGFARDNDISSEERVPVLGDLPYVGFLFKAKTRQQNRSELLIFVTPRIVTDSLAQR</sequence>
<proteinExistence type="inferred from homology"/>
<evidence type="ECO:0000259" key="15">
    <source>
        <dbReference type="Pfam" id="PF03958"/>
    </source>
</evidence>
<dbReference type="GO" id="GO:0030420">
    <property type="term" value="P:establishment of competence for transformation"/>
    <property type="evidence" value="ECO:0007669"/>
    <property type="project" value="UniProtKB-KW"/>
</dbReference>
<protein>
    <recommendedName>
        <fullName evidence="3">Type IV pilus biogenesis and competence protein PilQ</fullName>
    </recommendedName>
</protein>
<dbReference type="AlphaFoldDB" id="A0A0C5JBE3"/>
<dbReference type="InterPro" id="IPR051808">
    <property type="entry name" value="Type_IV_pilus_biogenesis"/>
</dbReference>
<dbReference type="InterPro" id="IPR021731">
    <property type="entry name" value="AMIN_dom"/>
</dbReference>
<dbReference type="InterPro" id="IPR038591">
    <property type="entry name" value="NolW-like_sf"/>
</dbReference>
<dbReference type="KEGG" id="rbu:PG1C_12775"/>
<accession>A0A0C5JBE3</accession>
<keyword evidence="18" id="KW-1185">Reference proteome</keyword>
<dbReference type="Pfam" id="PF00263">
    <property type="entry name" value="Secretin"/>
    <property type="match status" value="1"/>
</dbReference>
<evidence type="ECO:0000259" key="14">
    <source>
        <dbReference type="Pfam" id="PF00263"/>
    </source>
</evidence>
<evidence type="ECO:0000256" key="6">
    <source>
        <dbReference type="ARBA" id="ARBA00023136"/>
    </source>
</evidence>
<feature type="chain" id="PRO_5002189614" description="Type IV pilus biogenesis and competence protein PilQ" evidence="13">
    <location>
        <begin position="25"/>
        <end position="723"/>
    </location>
</feature>
<dbReference type="PRINTS" id="PR00811">
    <property type="entry name" value="BCTERIALGSPD"/>
</dbReference>
<dbReference type="Proteomes" id="UP000061603">
    <property type="component" value="Chromosome"/>
</dbReference>
<dbReference type="PANTHER" id="PTHR30604:SF1">
    <property type="entry name" value="DNA UTILIZATION PROTEIN HOFQ"/>
    <property type="match status" value="1"/>
</dbReference>
<reference evidence="17 18" key="1">
    <citation type="journal article" date="2015" name="Genome Announc.">
        <title>Complete Genome Sequence of a Novel Bacterium within the Family Rhodocyclaceae That Degrades Polycyclic Aromatic Hydrocarbons.</title>
        <authorList>
            <person name="Singleton D.R."/>
            <person name="Dickey A.N."/>
            <person name="Scholl E.H."/>
            <person name="Wright F.A."/>
            <person name="Aitken M.D."/>
        </authorList>
    </citation>
    <scope>NUCLEOTIDE SEQUENCE [LARGE SCALE GENOMIC DNA]</scope>
    <source>
        <strain evidence="18">PG1-Ca6</strain>
    </source>
</reference>
<dbReference type="HOGENOM" id="CLU_006756_0_2_4"/>
<dbReference type="STRING" id="1565605.PG1C_12775"/>
<evidence type="ECO:0000256" key="11">
    <source>
        <dbReference type="RuleBase" id="RU004004"/>
    </source>
</evidence>
<dbReference type="EMBL" id="CP010554">
    <property type="protein sequence ID" value="AJP49069.1"/>
    <property type="molecule type" value="Genomic_DNA"/>
</dbReference>
<dbReference type="Pfam" id="PF03958">
    <property type="entry name" value="Secretin_N"/>
    <property type="match status" value="1"/>
</dbReference>
<evidence type="ECO:0000256" key="4">
    <source>
        <dbReference type="ARBA" id="ARBA00022448"/>
    </source>
</evidence>
<comment type="subcellular location">
    <subcellularLocation>
        <location evidence="1 11">Cell outer membrane</location>
    </subcellularLocation>
</comment>
<feature type="compositionally biased region" description="Polar residues" evidence="12">
    <location>
        <begin position="399"/>
        <end position="408"/>
    </location>
</feature>
<evidence type="ECO:0000256" key="7">
    <source>
        <dbReference type="ARBA" id="ARBA00023237"/>
    </source>
</evidence>
<feature type="region of interest" description="Disordered" evidence="12">
    <location>
        <begin position="399"/>
        <end position="423"/>
    </location>
</feature>
<dbReference type="InterPro" id="IPR013355">
    <property type="entry name" value="Pilus_4_PilQ"/>
</dbReference>
<dbReference type="Gene3D" id="3.30.1370.120">
    <property type="match status" value="1"/>
</dbReference>
<dbReference type="Gene3D" id="3.30.1370.130">
    <property type="match status" value="1"/>
</dbReference>
<keyword evidence="6" id="KW-0472">Membrane</keyword>
<evidence type="ECO:0000313" key="17">
    <source>
        <dbReference type="EMBL" id="AJP49069.1"/>
    </source>
</evidence>
<feature type="signal peptide" evidence="13">
    <location>
        <begin position="1"/>
        <end position="24"/>
    </location>
</feature>
<evidence type="ECO:0000256" key="8">
    <source>
        <dbReference type="ARBA" id="ARBA00023287"/>
    </source>
</evidence>
<evidence type="ECO:0000256" key="12">
    <source>
        <dbReference type="SAM" id="MobiDB-lite"/>
    </source>
</evidence>
<dbReference type="PROSITE" id="PS00875">
    <property type="entry name" value="T2SP_D"/>
    <property type="match status" value="1"/>
</dbReference>
<dbReference type="InterPro" id="IPR001775">
    <property type="entry name" value="GspD/PilQ"/>
</dbReference>
<comment type="function">
    <text evidence="9">Required for type IV pilus biogenesis and competence. Could function as a pore for exit of the pilus but also as a channel for entry of heme and antimicrobial agents and uptake of transforming DNA.</text>
</comment>
<evidence type="ECO:0000256" key="9">
    <source>
        <dbReference type="ARBA" id="ARBA00024678"/>
    </source>
</evidence>
<comment type="similarity">
    <text evidence="2">Belongs to the bacterial secretin family. PilQ subfamily.</text>
</comment>
<keyword evidence="5 13" id="KW-0732">Signal</keyword>
<dbReference type="Gene3D" id="2.60.40.3500">
    <property type="match status" value="1"/>
</dbReference>
<dbReference type="InterPro" id="IPR004845">
    <property type="entry name" value="T2SS_GspD_CS"/>
</dbReference>
<dbReference type="InterPro" id="IPR004846">
    <property type="entry name" value="T2SS/T3SS_dom"/>
</dbReference>
<feature type="domain" description="AMIN" evidence="16">
    <location>
        <begin position="161"/>
        <end position="257"/>
    </location>
</feature>
<feature type="domain" description="Type II/III secretion system secretin-like" evidence="14">
    <location>
        <begin position="562"/>
        <end position="716"/>
    </location>
</feature>
<dbReference type="GO" id="GO:0009306">
    <property type="term" value="P:protein secretion"/>
    <property type="evidence" value="ECO:0007669"/>
    <property type="project" value="InterPro"/>
</dbReference>
<evidence type="ECO:0000259" key="16">
    <source>
        <dbReference type="Pfam" id="PF11741"/>
    </source>
</evidence>
<evidence type="ECO:0000256" key="10">
    <source>
        <dbReference type="ARBA" id="ARBA00025897"/>
    </source>
</evidence>
<dbReference type="RefSeq" id="WP_202635160.1">
    <property type="nucleotide sequence ID" value="NZ_CP010554.1"/>
</dbReference>
<evidence type="ECO:0000256" key="1">
    <source>
        <dbReference type="ARBA" id="ARBA00004442"/>
    </source>
</evidence>
<dbReference type="PANTHER" id="PTHR30604">
    <property type="entry name" value="PROTEIN TRANSPORT PROTEIN HOFQ"/>
    <property type="match status" value="1"/>
</dbReference>
<keyword evidence="7" id="KW-0998">Cell outer membrane</keyword>
<keyword evidence="8" id="KW-0178">Competence</keyword>
<dbReference type="NCBIfam" id="TIGR02515">
    <property type="entry name" value="IV_pilus_PilQ"/>
    <property type="match status" value="1"/>
</dbReference>
<evidence type="ECO:0000256" key="13">
    <source>
        <dbReference type="SAM" id="SignalP"/>
    </source>
</evidence>
<evidence type="ECO:0000256" key="5">
    <source>
        <dbReference type="ARBA" id="ARBA00022729"/>
    </source>
</evidence>